<dbReference type="SUPFAM" id="SSF48452">
    <property type="entry name" value="TPR-like"/>
    <property type="match status" value="2"/>
</dbReference>
<dbReference type="EMBL" id="CP013099">
    <property type="protein sequence ID" value="ALP54159.1"/>
    <property type="molecule type" value="Genomic_DNA"/>
</dbReference>
<name>A0A0S2TG93_9GAMM</name>
<protein>
    <recommendedName>
        <fullName evidence="4">MalT-like TPR region domain-containing protein</fullName>
    </recommendedName>
</protein>
<dbReference type="KEGG" id="tee:Tel_14005"/>
<evidence type="ECO:0008006" key="4">
    <source>
        <dbReference type="Google" id="ProtNLM"/>
    </source>
</evidence>
<reference evidence="2" key="1">
    <citation type="submission" date="2015-10" db="EMBL/GenBank/DDBJ databases">
        <title>Description of Candidatus Tenderia electrophaga gen. nov, sp. nov., an Uncultivated Electroautotroph from a Biocathode Enrichment.</title>
        <authorList>
            <person name="Eddie B.J."/>
            <person name="Malanoski A.P."/>
            <person name="Wang Z."/>
            <person name="Hall R.J."/>
            <person name="Oh S.D."/>
            <person name="Heiner C."/>
            <person name="Lin B."/>
            <person name="Strycharz-Glaven S.M."/>
        </authorList>
    </citation>
    <scope>NUCLEOTIDE SEQUENCE [LARGE SCALE GENOMIC DNA]</scope>
    <source>
        <strain evidence="2">NRL1</strain>
    </source>
</reference>
<keyword evidence="1" id="KW-0732">Signal</keyword>
<feature type="chain" id="PRO_5006604978" description="MalT-like TPR region domain-containing protein" evidence="1">
    <location>
        <begin position="28"/>
        <end position="488"/>
    </location>
</feature>
<organism evidence="2 3">
    <name type="scientific">Candidatus Tenderia electrophaga</name>
    <dbReference type="NCBI Taxonomy" id="1748243"/>
    <lineage>
        <taxon>Bacteria</taxon>
        <taxon>Pseudomonadati</taxon>
        <taxon>Pseudomonadota</taxon>
        <taxon>Gammaproteobacteria</taxon>
        <taxon>Candidatus Tenderiales</taxon>
        <taxon>Candidatus Tenderiaceae</taxon>
        <taxon>Candidatus Tenderia</taxon>
    </lineage>
</organism>
<evidence type="ECO:0000313" key="2">
    <source>
        <dbReference type="EMBL" id="ALP54159.1"/>
    </source>
</evidence>
<evidence type="ECO:0000256" key="1">
    <source>
        <dbReference type="SAM" id="SignalP"/>
    </source>
</evidence>
<sequence>MSARCRHAVIALALAFGGITASPAAHSEEFEAEKISNPLLGHAYLTYREGDRFRAMAMLMAADKLKRLGDDRDLARLFLADNFARLGLHEEALAMYTRLARQSVGPQSMRDSAWLEHAKLQLVLGRMDAALQSLTHIKRSLSPAQRVERDSIRARALLEAGKRQEALAALPRINDESSWALYQLFNIGVQLIEHRNKNGALILHQIGRLADSRDREVEAIRDQANLALGYSLLKIGQPDKARGYLEKVRLKSHLSNIALLGMGWSYSSDQNYEQALVFWMELEGRPYRSAYGYETMLAVPYALAKAGAFNQAIEHYQAAQKQIDADTQDMNEAKKKINSDLFPKLISAIPTDETGWLEHWQNTPEAPEQRFLPLLLDNPEFQAALLEYRALIKLGAQLESLESDIGAIEQHQDRSRMDADVAALQRRHQTIGRQIDKARQLQLKQLKQEALRTLSRYQAQLAGHVDQIKFGIAQAIEGGTFELEEGLQ</sequence>
<feature type="signal peptide" evidence="1">
    <location>
        <begin position="1"/>
        <end position="27"/>
    </location>
</feature>
<dbReference type="InterPro" id="IPR011990">
    <property type="entry name" value="TPR-like_helical_dom_sf"/>
</dbReference>
<gene>
    <name evidence="2" type="ORF">Tel_14005</name>
</gene>
<dbReference type="STRING" id="1748243.Tel_14005"/>
<keyword evidence="3" id="KW-1185">Reference proteome</keyword>
<dbReference type="Proteomes" id="UP000055136">
    <property type="component" value="Chromosome"/>
</dbReference>
<evidence type="ECO:0000313" key="3">
    <source>
        <dbReference type="Proteomes" id="UP000055136"/>
    </source>
</evidence>
<accession>A0A0S2TG93</accession>
<proteinExistence type="predicted"/>
<dbReference type="Gene3D" id="1.25.40.10">
    <property type="entry name" value="Tetratricopeptide repeat domain"/>
    <property type="match status" value="1"/>
</dbReference>
<dbReference type="AlphaFoldDB" id="A0A0S2TG93"/>